<evidence type="ECO:0000313" key="1">
    <source>
        <dbReference type="EMBL" id="MEO3712385.1"/>
    </source>
</evidence>
<reference evidence="1 2" key="1">
    <citation type="submission" date="2024-05" db="EMBL/GenBank/DDBJ databases">
        <title>Roseateles sp. 2.12 16S ribosomal RNA gene Genome sequencing and assembly.</title>
        <authorList>
            <person name="Woo H."/>
        </authorList>
    </citation>
    <scope>NUCLEOTIDE SEQUENCE [LARGE SCALE GENOMIC DNA]</scope>
    <source>
        <strain evidence="1 2">2.12</strain>
    </source>
</reference>
<dbReference type="Proteomes" id="UP001462640">
    <property type="component" value="Unassembled WGS sequence"/>
</dbReference>
<protein>
    <recommendedName>
        <fullName evidence="3">DNA-binding protein</fullName>
    </recommendedName>
</protein>
<organism evidence="1 2">
    <name type="scientific">Roseateles flavus</name>
    <dbReference type="NCBI Taxonomy" id="3149041"/>
    <lineage>
        <taxon>Bacteria</taxon>
        <taxon>Pseudomonadati</taxon>
        <taxon>Pseudomonadota</taxon>
        <taxon>Betaproteobacteria</taxon>
        <taxon>Burkholderiales</taxon>
        <taxon>Sphaerotilaceae</taxon>
        <taxon>Roseateles</taxon>
    </lineage>
</organism>
<evidence type="ECO:0000313" key="2">
    <source>
        <dbReference type="Proteomes" id="UP001462640"/>
    </source>
</evidence>
<gene>
    <name evidence="1" type="ORF">ABDJ40_06345</name>
</gene>
<accession>A0ABV0GBF6</accession>
<sequence>MDEKTQPEASPAVAEIESARDVVCRQLVKIYGPLLNRDQLVQFLGFRTAEALERSVERGQLGLKVIRLPHRQGLFARTSDLVDYLDSLDQHVIQRKERKV</sequence>
<comment type="caution">
    <text evidence="1">The sequence shown here is derived from an EMBL/GenBank/DDBJ whole genome shotgun (WGS) entry which is preliminary data.</text>
</comment>
<keyword evidence="2" id="KW-1185">Reference proteome</keyword>
<dbReference type="RefSeq" id="WP_347607671.1">
    <property type="nucleotide sequence ID" value="NZ_JBDPZC010000002.1"/>
</dbReference>
<name>A0ABV0GBF6_9BURK</name>
<dbReference type="EMBL" id="JBDPZC010000002">
    <property type="protein sequence ID" value="MEO3712385.1"/>
    <property type="molecule type" value="Genomic_DNA"/>
</dbReference>
<proteinExistence type="predicted"/>
<evidence type="ECO:0008006" key="3">
    <source>
        <dbReference type="Google" id="ProtNLM"/>
    </source>
</evidence>